<dbReference type="AlphaFoldDB" id="F4RB15"/>
<sequence length="100" mass="10725">MCAMGFVAKADTGDAQSIGTPMVIEARTIKIGVKDGTMETLADIGLGYVALAHQVSPAHKDCLGHVTCDVKHMSESTMYWHECIAFGQFFFPVSSISDAK</sequence>
<dbReference type="EMBL" id="GL883094">
    <property type="protein sequence ID" value="EGG10680.1"/>
    <property type="molecule type" value="Genomic_DNA"/>
</dbReference>
<evidence type="ECO:0000313" key="2">
    <source>
        <dbReference type="Proteomes" id="UP000001072"/>
    </source>
</evidence>
<dbReference type="RefSeq" id="XP_007406149.1">
    <property type="nucleotide sequence ID" value="XM_007406087.1"/>
</dbReference>
<evidence type="ECO:0000313" key="1">
    <source>
        <dbReference type="EMBL" id="EGG10680.1"/>
    </source>
</evidence>
<proteinExistence type="predicted"/>
<dbReference type="KEGG" id="mlr:MELLADRAFT_103251"/>
<gene>
    <name evidence="1" type="ORF">MELLADRAFT_103251</name>
</gene>
<dbReference type="Proteomes" id="UP000001072">
    <property type="component" value="Unassembled WGS sequence"/>
</dbReference>
<name>F4RB15_MELLP</name>
<dbReference type="HOGENOM" id="CLU_2306702_0_0_1"/>
<keyword evidence="2" id="KW-1185">Reference proteome</keyword>
<dbReference type="InParanoid" id="F4RB15"/>
<protein>
    <submittedName>
        <fullName evidence="1">Uncharacterized protein</fullName>
    </submittedName>
</protein>
<dbReference type="GeneID" id="18921915"/>
<reference evidence="2" key="1">
    <citation type="journal article" date="2011" name="Proc. Natl. Acad. Sci. U.S.A.">
        <title>Obligate biotrophy features unraveled by the genomic analysis of rust fungi.</title>
        <authorList>
            <person name="Duplessis S."/>
            <person name="Cuomo C.A."/>
            <person name="Lin Y.-C."/>
            <person name="Aerts A."/>
            <person name="Tisserant E."/>
            <person name="Veneault-Fourrey C."/>
            <person name="Joly D.L."/>
            <person name="Hacquard S."/>
            <person name="Amselem J."/>
            <person name="Cantarel B.L."/>
            <person name="Chiu R."/>
            <person name="Coutinho P.M."/>
            <person name="Feau N."/>
            <person name="Field M."/>
            <person name="Frey P."/>
            <person name="Gelhaye E."/>
            <person name="Goldberg J."/>
            <person name="Grabherr M.G."/>
            <person name="Kodira C.D."/>
            <person name="Kohler A."/>
            <person name="Kuees U."/>
            <person name="Lindquist E.A."/>
            <person name="Lucas S.M."/>
            <person name="Mago R."/>
            <person name="Mauceli E."/>
            <person name="Morin E."/>
            <person name="Murat C."/>
            <person name="Pangilinan J.L."/>
            <person name="Park R."/>
            <person name="Pearson M."/>
            <person name="Quesneville H."/>
            <person name="Rouhier N."/>
            <person name="Sakthikumar S."/>
            <person name="Salamov A.A."/>
            <person name="Schmutz J."/>
            <person name="Selles B."/>
            <person name="Shapiro H."/>
            <person name="Tanguay P."/>
            <person name="Tuskan G.A."/>
            <person name="Henrissat B."/>
            <person name="Van de Peer Y."/>
            <person name="Rouze P."/>
            <person name="Ellis J.G."/>
            <person name="Dodds P.N."/>
            <person name="Schein J.E."/>
            <person name="Zhong S."/>
            <person name="Hamelin R.C."/>
            <person name="Grigoriev I.V."/>
            <person name="Szabo L.J."/>
            <person name="Martin F."/>
        </authorList>
    </citation>
    <scope>NUCLEOTIDE SEQUENCE [LARGE SCALE GENOMIC DNA]</scope>
    <source>
        <strain evidence="2">98AG31 / pathotype 3-4-7</strain>
    </source>
</reference>
<organism evidence="2">
    <name type="scientific">Melampsora larici-populina (strain 98AG31 / pathotype 3-4-7)</name>
    <name type="common">Poplar leaf rust fungus</name>
    <dbReference type="NCBI Taxonomy" id="747676"/>
    <lineage>
        <taxon>Eukaryota</taxon>
        <taxon>Fungi</taxon>
        <taxon>Dikarya</taxon>
        <taxon>Basidiomycota</taxon>
        <taxon>Pucciniomycotina</taxon>
        <taxon>Pucciniomycetes</taxon>
        <taxon>Pucciniales</taxon>
        <taxon>Melampsoraceae</taxon>
        <taxon>Melampsora</taxon>
    </lineage>
</organism>
<dbReference type="VEuPathDB" id="FungiDB:MELLADRAFT_103251"/>
<accession>F4RB15</accession>